<organism evidence="19 20">
    <name type="scientific">Mycolicibacterium litorale</name>
    <dbReference type="NCBI Taxonomy" id="758802"/>
    <lineage>
        <taxon>Bacteria</taxon>
        <taxon>Bacillati</taxon>
        <taxon>Actinomycetota</taxon>
        <taxon>Actinomycetes</taxon>
        <taxon>Mycobacteriales</taxon>
        <taxon>Mycobacteriaceae</taxon>
        <taxon>Mycolicibacterium</taxon>
    </lineage>
</organism>
<evidence type="ECO:0000256" key="8">
    <source>
        <dbReference type="ARBA" id="ARBA00023004"/>
    </source>
</evidence>
<dbReference type="Pfam" id="PF00067">
    <property type="entry name" value="p450"/>
    <property type="match status" value="1"/>
</dbReference>
<keyword evidence="11" id="KW-1207">Sterol metabolism</keyword>
<evidence type="ECO:0000256" key="13">
    <source>
        <dbReference type="ARBA" id="ARBA00049645"/>
    </source>
</evidence>
<dbReference type="InterPro" id="IPR036396">
    <property type="entry name" value="Cyt_P450_sf"/>
</dbReference>
<dbReference type="GO" id="GO:0020037">
    <property type="term" value="F:heme binding"/>
    <property type="evidence" value="ECO:0007669"/>
    <property type="project" value="InterPro"/>
</dbReference>
<feature type="region of interest" description="Disordered" evidence="18">
    <location>
        <begin position="1"/>
        <end position="21"/>
    </location>
</feature>
<evidence type="ECO:0000313" key="19">
    <source>
        <dbReference type="EMBL" id="BCI53625.1"/>
    </source>
</evidence>
<evidence type="ECO:0000256" key="1">
    <source>
        <dbReference type="ARBA" id="ARBA00001971"/>
    </source>
</evidence>
<reference evidence="19 20" key="1">
    <citation type="submission" date="2020-07" db="EMBL/GenBank/DDBJ databases">
        <title>Complete genome sequence of Mycolicibacterium litorale like strain isolated from cardiac implantable electronic device infection.</title>
        <authorList>
            <person name="Fukano H."/>
            <person name="Miyama H."/>
            <person name="Hoshino Y."/>
        </authorList>
    </citation>
    <scope>NUCLEOTIDE SEQUENCE [LARGE SCALE GENOMIC DNA]</scope>
    <source>
        <strain evidence="19 20">NIIDNTM18</strain>
    </source>
</reference>
<dbReference type="Proteomes" id="UP000515734">
    <property type="component" value="Chromosome"/>
</dbReference>
<sequence length="433" mass="48575">MTTTLHPTGIAPRENGAPPPYVPLDEIDLGTMDFWEWDDDRRDGAFATLRREAPISWFEVPEFAGFPTGRGHWALTTYDDVRHASRHPEVFSSIPTSTALNDVPVEIAEYVGSMISLDDPRHLRLRSIVNRAFTPKMLTRIEESVRDRARRLVAELIDHHTDGRADFVQSVAGPFPLQIICDMMGIPEEDEEKIFHWTSIVLCGGDEEVGGDHDTIVGAVLALGEYGLALAEDRRARPADDLTTNLVQAEVDGERLTSAEIASFFILLSAAGNETTRNAISHGLVALTRYPEQRQHWWDDFDAVAPTAVEEIVRWGSPIIFMRRNLTEDVELSGVRMRAGDKVSMWYNSANRDERKFANPWLFDVTRDPNPQIGFGAGGAHFCLGANLARREIRVLYSELRRQVPDIVAVDEPAILRSAFVHGIKRLPVAWTD</sequence>
<evidence type="ECO:0000256" key="2">
    <source>
        <dbReference type="ARBA" id="ARBA00010617"/>
    </source>
</evidence>
<evidence type="ECO:0000256" key="16">
    <source>
        <dbReference type="ARBA" id="ARBA00082981"/>
    </source>
</evidence>
<gene>
    <name evidence="19" type="primary">cyp124</name>
    <name evidence="19" type="ORF">NIIDNTM18_29030</name>
</gene>
<keyword evidence="3" id="KW-0153">Cholesterol metabolism</keyword>
<dbReference type="RefSeq" id="WP_185291644.1">
    <property type="nucleotide sequence ID" value="NZ_AP023287.1"/>
</dbReference>
<keyword evidence="8" id="KW-0408">Iron</keyword>
<proteinExistence type="inferred from homology"/>
<protein>
    <recommendedName>
        <fullName evidence="14">Steroid C26-monooxygenase</fullName>
    </recommendedName>
    <alternativeName>
        <fullName evidence="15">Cholest-4-en-3-one C26-monooxygenase</fullName>
    </alternativeName>
    <alternativeName>
        <fullName evidence="17">Cholesterol C26-monooxygenase</fullName>
    </alternativeName>
    <alternativeName>
        <fullName evidence="16">Steroid C27-monooxygenase</fullName>
    </alternativeName>
</protein>
<evidence type="ECO:0000256" key="4">
    <source>
        <dbReference type="ARBA" id="ARBA00022617"/>
    </source>
</evidence>
<dbReference type="PRINTS" id="PR00359">
    <property type="entry name" value="BP450"/>
</dbReference>
<evidence type="ECO:0000256" key="7">
    <source>
        <dbReference type="ARBA" id="ARBA00023002"/>
    </source>
</evidence>
<comment type="cofactor">
    <cofactor evidence="1">
        <name>heme</name>
        <dbReference type="ChEBI" id="CHEBI:30413"/>
    </cofactor>
</comment>
<dbReference type="PANTHER" id="PTHR46696:SF4">
    <property type="entry name" value="BIOTIN BIOSYNTHESIS CYTOCHROME P450"/>
    <property type="match status" value="1"/>
</dbReference>
<dbReference type="GO" id="GO:0008395">
    <property type="term" value="F:steroid hydroxylase activity"/>
    <property type="evidence" value="ECO:0007669"/>
    <property type="project" value="TreeGrafter"/>
</dbReference>
<evidence type="ECO:0000256" key="5">
    <source>
        <dbReference type="ARBA" id="ARBA00022723"/>
    </source>
</evidence>
<keyword evidence="4" id="KW-0349">Heme</keyword>
<evidence type="ECO:0000256" key="15">
    <source>
        <dbReference type="ARBA" id="ARBA00079588"/>
    </source>
</evidence>
<evidence type="ECO:0000256" key="10">
    <source>
        <dbReference type="ARBA" id="ARBA00023098"/>
    </source>
</evidence>
<evidence type="ECO:0000256" key="6">
    <source>
        <dbReference type="ARBA" id="ARBA00022963"/>
    </source>
</evidence>
<name>A0A6S6P508_9MYCO</name>
<dbReference type="GO" id="GO:0036199">
    <property type="term" value="F:cholest-4-en-3-one 26-monooxygenase activity"/>
    <property type="evidence" value="ECO:0007669"/>
    <property type="project" value="TreeGrafter"/>
</dbReference>
<dbReference type="FunFam" id="1.10.630.10:FF:000018">
    <property type="entry name" value="Cytochrome P450 monooxygenase"/>
    <property type="match status" value="1"/>
</dbReference>
<dbReference type="CDD" id="cd11033">
    <property type="entry name" value="CYP142-like"/>
    <property type="match status" value="1"/>
</dbReference>
<comment type="pathway">
    <text evidence="13">Steroid metabolism; cholesterol degradation.</text>
</comment>
<keyword evidence="9" id="KW-0503">Monooxygenase</keyword>
<dbReference type="GO" id="GO:0006707">
    <property type="term" value="P:cholesterol catabolic process"/>
    <property type="evidence" value="ECO:0007669"/>
    <property type="project" value="TreeGrafter"/>
</dbReference>
<evidence type="ECO:0000256" key="12">
    <source>
        <dbReference type="ARBA" id="ARBA00023221"/>
    </source>
</evidence>
<evidence type="ECO:0000256" key="11">
    <source>
        <dbReference type="ARBA" id="ARBA00023166"/>
    </source>
</evidence>
<keyword evidence="12" id="KW-0753">Steroid metabolism</keyword>
<dbReference type="EMBL" id="AP023287">
    <property type="protein sequence ID" value="BCI53625.1"/>
    <property type="molecule type" value="Genomic_DNA"/>
</dbReference>
<dbReference type="GO" id="GO:0005506">
    <property type="term" value="F:iron ion binding"/>
    <property type="evidence" value="ECO:0007669"/>
    <property type="project" value="InterPro"/>
</dbReference>
<dbReference type="SUPFAM" id="SSF48264">
    <property type="entry name" value="Cytochrome P450"/>
    <property type="match status" value="1"/>
</dbReference>
<accession>A0A6S6P508</accession>
<keyword evidence="6" id="KW-0442">Lipid degradation</keyword>
<comment type="similarity">
    <text evidence="2">Belongs to the cytochrome P450 family.</text>
</comment>
<evidence type="ECO:0000256" key="14">
    <source>
        <dbReference type="ARBA" id="ARBA00070775"/>
    </source>
</evidence>
<keyword evidence="10" id="KW-0443">Lipid metabolism</keyword>
<dbReference type="AlphaFoldDB" id="A0A6S6P508"/>
<dbReference type="PANTHER" id="PTHR46696">
    <property type="entry name" value="P450, PUTATIVE (EUROFUNG)-RELATED"/>
    <property type="match status" value="1"/>
</dbReference>
<keyword evidence="7" id="KW-0560">Oxidoreductase</keyword>
<keyword evidence="5" id="KW-0479">Metal-binding</keyword>
<evidence type="ECO:0000256" key="3">
    <source>
        <dbReference type="ARBA" id="ARBA00022548"/>
    </source>
</evidence>
<dbReference type="InterPro" id="IPR001128">
    <property type="entry name" value="Cyt_P450"/>
</dbReference>
<evidence type="ECO:0000313" key="20">
    <source>
        <dbReference type="Proteomes" id="UP000515734"/>
    </source>
</evidence>
<evidence type="ECO:0000256" key="9">
    <source>
        <dbReference type="ARBA" id="ARBA00023033"/>
    </source>
</evidence>
<evidence type="ECO:0000256" key="18">
    <source>
        <dbReference type="SAM" id="MobiDB-lite"/>
    </source>
</evidence>
<dbReference type="InterPro" id="IPR002397">
    <property type="entry name" value="Cyt_P450_B"/>
</dbReference>
<evidence type="ECO:0000256" key="17">
    <source>
        <dbReference type="ARBA" id="ARBA00083909"/>
    </source>
</evidence>
<dbReference type="Gene3D" id="1.10.630.10">
    <property type="entry name" value="Cytochrome P450"/>
    <property type="match status" value="1"/>
</dbReference>